<dbReference type="EMBL" id="JAGRQH010000002">
    <property type="protein sequence ID" value="MBR0559152.1"/>
    <property type="molecule type" value="Genomic_DNA"/>
</dbReference>
<feature type="coiled-coil region" evidence="1">
    <location>
        <begin position="69"/>
        <end position="152"/>
    </location>
</feature>
<proteinExistence type="predicted"/>
<accession>A0ABS5E5H8</accession>
<dbReference type="InterPro" id="IPR016047">
    <property type="entry name" value="M23ase_b-sheet_dom"/>
</dbReference>
<sequence>MKPSNAAHYQAAPLRASPFRRGLNHGLLIGTLLLGGALSSSKTYADAHHHKAPHHKTPAAPPTAGQRALAQAIAARKALEAKEKAASEAIAAQQQAARAAQNVAVQDQTRAKTYAQQSRTKQAALNSTQRRIQNLEGEITSLQAQRTHLRQAISTQNRALATFLPVLLHVSQSPNAALFTAPQSAPRAATTLAILDGMTRLTHNRADTLRAQQTQLGTLSQTLTDREAELDTLRRSQTRQATLAATRSRRAVIQSAHSQQSAADAQRSLHEAQQNAAALSNAVAALAMQEAHARAALEAEARRLARAHQLAQARAARARVKTLSPGEAPHTGGGHAPVTGPIITSWGQETEAGPATGVTYAPAPLAAVHAPCSGQIEFAGPFRSFGQMLILHCGSDYRFVLAGLGSISVTPGSSVKQAAILGQMPSEAPHLFVQLHRDTRTISPLPFL</sequence>
<feature type="compositionally biased region" description="Basic residues" evidence="2">
    <location>
        <begin position="48"/>
        <end position="57"/>
    </location>
</feature>
<dbReference type="Proteomes" id="UP000677812">
    <property type="component" value="Unassembled WGS sequence"/>
</dbReference>
<evidence type="ECO:0000313" key="5">
    <source>
        <dbReference type="Proteomes" id="UP000677812"/>
    </source>
</evidence>
<name>A0ABS5E5H8_9PROT</name>
<evidence type="ECO:0000256" key="2">
    <source>
        <dbReference type="SAM" id="MobiDB-lite"/>
    </source>
</evidence>
<feature type="region of interest" description="Disordered" evidence="2">
    <location>
        <begin position="44"/>
        <end position="67"/>
    </location>
</feature>
<feature type="domain" description="M23ase beta-sheet core" evidence="3">
    <location>
        <begin position="355"/>
        <end position="444"/>
    </location>
</feature>
<evidence type="ECO:0000259" key="3">
    <source>
        <dbReference type="Pfam" id="PF01551"/>
    </source>
</evidence>
<keyword evidence="1" id="KW-0175">Coiled coil</keyword>
<dbReference type="Pfam" id="PF01551">
    <property type="entry name" value="Peptidase_M23"/>
    <property type="match status" value="1"/>
</dbReference>
<gene>
    <name evidence="4" type="ORF">KB213_03655</name>
</gene>
<keyword evidence="5" id="KW-1185">Reference proteome</keyword>
<feature type="region of interest" description="Disordered" evidence="2">
    <location>
        <begin position="316"/>
        <end position="336"/>
    </location>
</feature>
<evidence type="ECO:0000256" key="1">
    <source>
        <dbReference type="SAM" id="Coils"/>
    </source>
</evidence>
<comment type="caution">
    <text evidence="4">The sequence shown here is derived from an EMBL/GenBank/DDBJ whole genome shotgun (WGS) entry which is preliminary data.</text>
</comment>
<evidence type="ECO:0000313" key="4">
    <source>
        <dbReference type="EMBL" id="MBR0559152.1"/>
    </source>
</evidence>
<dbReference type="SUPFAM" id="SSF51261">
    <property type="entry name" value="Duplicated hybrid motif"/>
    <property type="match status" value="1"/>
</dbReference>
<dbReference type="InterPro" id="IPR011055">
    <property type="entry name" value="Dup_hybrid_motif"/>
</dbReference>
<protein>
    <submittedName>
        <fullName evidence="4">Peptidoglycan DD-metalloendopeptidase family protein</fullName>
    </submittedName>
</protein>
<dbReference type="Gene3D" id="2.70.70.10">
    <property type="entry name" value="Glucose Permease (Domain IIA)"/>
    <property type="match status" value="1"/>
</dbReference>
<reference evidence="4 5" key="1">
    <citation type="submission" date="2021-04" db="EMBL/GenBank/DDBJ databases">
        <title>The complete genome sequence of Neokomagataea sp. TBRC 2177.</title>
        <authorList>
            <person name="Charoenyingcharoen P."/>
            <person name="Yukphan P."/>
        </authorList>
    </citation>
    <scope>NUCLEOTIDE SEQUENCE [LARGE SCALE GENOMIC DNA]</scope>
    <source>
        <strain evidence="4 5">TBRC 2177</strain>
    </source>
</reference>
<feature type="coiled-coil region" evidence="1">
    <location>
        <begin position="262"/>
        <end position="314"/>
    </location>
</feature>
<organism evidence="4 5">
    <name type="scientific">Neokomagataea anthophila</name>
    <dbReference type="NCBI Taxonomy" id="2826925"/>
    <lineage>
        <taxon>Bacteria</taxon>
        <taxon>Pseudomonadati</taxon>
        <taxon>Pseudomonadota</taxon>
        <taxon>Alphaproteobacteria</taxon>
        <taxon>Acetobacterales</taxon>
        <taxon>Acetobacteraceae</taxon>
        <taxon>Neokomagataea</taxon>
    </lineage>
</organism>